<feature type="region of interest" description="Disordered" evidence="6">
    <location>
        <begin position="439"/>
        <end position="495"/>
    </location>
</feature>
<evidence type="ECO:0000259" key="7">
    <source>
        <dbReference type="PROSITE" id="PS50048"/>
    </source>
</evidence>
<dbReference type="PROSITE" id="PS00463">
    <property type="entry name" value="ZN2_CY6_FUNGAL_1"/>
    <property type="match status" value="1"/>
</dbReference>
<dbReference type="AlphaFoldDB" id="A0A5C3F8S0"/>
<evidence type="ECO:0000256" key="2">
    <source>
        <dbReference type="ARBA" id="ARBA00023015"/>
    </source>
</evidence>
<feature type="region of interest" description="Disordered" evidence="6">
    <location>
        <begin position="1234"/>
        <end position="1260"/>
    </location>
</feature>
<proteinExistence type="predicted"/>
<feature type="domain" description="Zn(2)-C6 fungal-type" evidence="7">
    <location>
        <begin position="247"/>
        <end position="279"/>
    </location>
</feature>
<name>A0A5C3F8S0_9BASI</name>
<dbReference type="GO" id="GO:0000976">
    <property type="term" value="F:transcription cis-regulatory region binding"/>
    <property type="evidence" value="ECO:0007669"/>
    <property type="project" value="TreeGrafter"/>
</dbReference>
<dbReference type="PROSITE" id="PS50048">
    <property type="entry name" value="ZN2_CY6_FUNGAL_2"/>
    <property type="match status" value="1"/>
</dbReference>
<evidence type="ECO:0000313" key="9">
    <source>
        <dbReference type="Proteomes" id="UP000323386"/>
    </source>
</evidence>
<dbReference type="CDD" id="cd00067">
    <property type="entry name" value="GAL4"/>
    <property type="match status" value="1"/>
</dbReference>
<dbReference type="GO" id="GO:0000981">
    <property type="term" value="F:DNA-binding transcription factor activity, RNA polymerase II-specific"/>
    <property type="evidence" value="ECO:0007669"/>
    <property type="project" value="InterPro"/>
</dbReference>
<evidence type="ECO:0000256" key="4">
    <source>
        <dbReference type="ARBA" id="ARBA00023163"/>
    </source>
</evidence>
<dbReference type="SMART" id="SM00066">
    <property type="entry name" value="GAL4"/>
    <property type="match status" value="1"/>
</dbReference>
<keyword evidence="5" id="KW-0539">Nucleus</keyword>
<keyword evidence="3" id="KW-0238">DNA-binding</keyword>
<comment type="subcellular location">
    <subcellularLocation>
        <location evidence="1">Nucleus</location>
    </subcellularLocation>
</comment>
<dbReference type="PANTHER" id="PTHR31845:SF19">
    <property type="entry name" value="TRANSCRIPTION FACTOR DOMAIN-CONTAINING PROTEIN"/>
    <property type="match status" value="1"/>
</dbReference>
<sequence length="1273" mass="135127">MDASERTTKRRRTSSAASQQRDAAAAAAAAATLADGRDSMAAASAASPPSLRDIRSPSSYPYSGVRGSPSLAPGNVPPAVSSSSTVSHLHHYQQQSHSRGQDPYSAARSPSASSPLSHLHHARPQSPSYPSYAHGGHLFSHSRGLPHGMESASSKLARPSLAGSSAGGSSGYRSAATAGPASPTAEQDRRSSASPAADVASPGKAPETQLPSMKAEHAASPRDEPEQKPETPVKRETSNEKPRGGQACLECRLAKVRCLPSADSDNCQRCQRFSFDCLFVQHKRGRKPKSKLQGRDLTLLAEAASATPASAMTPQHSAPARTNGSGADKQHEFATPSGRGKRSEAGTSAKGSGTTAAHPAASSPSSATQEAGRPNRLARRATLDRVPSTKSSPRFDVSFEDGARRPLSRLGAAAATGPEPPLDPRQLYGVDVTRMAKAMQQAMTSQDRRRGAPYTLVTNGDGGAGVGNGGGPGGGDGDDDDNLSDAGTPPPEDTNAINESFELIAEQPLTIRLMLKPFEVADGSPDDAPRAVFDDRVTIGASHAQQQREGLRVDDPITAGTLTEAAARALFERYMELGNTWSDVFDPSLMTNDFVRKRSSFLYTTLLYVASKFSRTPTAQHLVAREKRGEPVDEAEWAIAYPPGCVDQTPDEAAGYARHIRRVLHSQVRDHAARAFVDGDRTVLCCQAFFILASWKMLDDGLSVIQVGYAFRLAMDIQLHADMPNCVKPSESVLDQAGQQRYAAVQRRFRSRQRTFMMLFVQDKSQQIANKITTHSISPDNPLIRKCQEWWRMPGSVPGDAFVCASVDIRRIQHKYVDLMDRIEQLSGPMSDGPSIVLPAFLNDVAEWFQRWTSVLNVRKDLDEVAYGDDAAVNRAKFRRTAMKLWRDSLKTYVSSLALKWTLKKAAQLEHQELVRSHSRRSATAGTEERESVSGRSSIMQNGCVNLMTMNAFWPCVEGARGVLEALISFEPERLQTAPDATVLQSTHAAVLLCSLATLRSHPPLGQGYLRTTIELVDQTSAAFRRASISSDDTTFMIAQYLESLLRPKDARGDAATARPGARADEAAIGAPPLVAGQPVFGVGSSFYGAGGSGGGSGLDGPSSSSAAAAAGLRSNGWDAPTSMDQQHAAAAAASGYAAHHAGQHAPFFSHQHSSSGNNTVGGGMDGGLNTIAAAAEAVAAAASNGVGGPSAQMDIGNLTWPSTAAASSSAPATSAAGAGGAWSYADSYNWNSILFNQPPPPPPPPLQSTTGGQHHQQPTDETLQMLLRFLDG</sequence>
<keyword evidence="2" id="KW-0805">Transcription regulation</keyword>
<feature type="compositionally biased region" description="Low complexity" evidence="6">
    <location>
        <begin position="171"/>
        <end position="185"/>
    </location>
</feature>
<feature type="compositionally biased region" description="Gly residues" evidence="6">
    <location>
        <begin position="460"/>
        <end position="475"/>
    </location>
</feature>
<dbReference type="InterPro" id="IPR001138">
    <property type="entry name" value="Zn2Cys6_DnaBD"/>
</dbReference>
<dbReference type="InterPro" id="IPR036864">
    <property type="entry name" value="Zn2-C6_fun-type_DNA-bd_sf"/>
</dbReference>
<accession>A0A5C3F8S0</accession>
<dbReference type="GO" id="GO:0008270">
    <property type="term" value="F:zinc ion binding"/>
    <property type="evidence" value="ECO:0007669"/>
    <property type="project" value="InterPro"/>
</dbReference>
<organism evidence="8 9">
    <name type="scientific">Pseudozyma flocculosa</name>
    <dbReference type="NCBI Taxonomy" id="84751"/>
    <lineage>
        <taxon>Eukaryota</taxon>
        <taxon>Fungi</taxon>
        <taxon>Dikarya</taxon>
        <taxon>Basidiomycota</taxon>
        <taxon>Ustilaginomycotina</taxon>
        <taxon>Ustilaginomycetes</taxon>
        <taxon>Ustilaginales</taxon>
        <taxon>Ustilaginaceae</taxon>
        <taxon>Pseudozyma</taxon>
    </lineage>
</organism>
<dbReference type="GO" id="GO:0005634">
    <property type="term" value="C:nucleus"/>
    <property type="evidence" value="ECO:0007669"/>
    <property type="project" value="UniProtKB-SubCell"/>
</dbReference>
<protein>
    <recommendedName>
        <fullName evidence="7">Zn(2)-C6 fungal-type domain-containing protein</fullName>
    </recommendedName>
</protein>
<dbReference type="SUPFAM" id="SSF57701">
    <property type="entry name" value="Zn2/Cys6 DNA-binding domain"/>
    <property type="match status" value="1"/>
</dbReference>
<feature type="compositionally biased region" description="Low complexity" evidence="6">
    <location>
        <begin position="14"/>
        <end position="34"/>
    </location>
</feature>
<feature type="compositionally biased region" description="Basic and acidic residues" evidence="6">
    <location>
        <begin position="214"/>
        <end position="243"/>
    </location>
</feature>
<evidence type="ECO:0000256" key="5">
    <source>
        <dbReference type="ARBA" id="ARBA00023242"/>
    </source>
</evidence>
<feature type="compositionally biased region" description="Polar residues" evidence="6">
    <location>
        <begin position="1248"/>
        <end position="1260"/>
    </location>
</feature>
<evidence type="ECO:0000256" key="6">
    <source>
        <dbReference type="SAM" id="MobiDB-lite"/>
    </source>
</evidence>
<dbReference type="OrthoDB" id="3163292at2759"/>
<evidence type="ECO:0000313" key="8">
    <source>
        <dbReference type="EMBL" id="SPO39751.1"/>
    </source>
</evidence>
<feature type="compositionally biased region" description="Low complexity" evidence="6">
    <location>
        <begin position="80"/>
        <end position="98"/>
    </location>
</feature>
<feature type="compositionally biased region" description="Low complexity" evidence="6">
    <location>
        <begin position="41"/>
        <end position="50"/>
    </location>
</feature>
<feature type="compositionally biased region" description="Low complexity" evidence="6">
    <location>
        <begin position="192"/>
        <end position="202"/>
    </location>
</feature>
<feature type="compositionally biased region" description="Low complexity" evidence="6">
    <location>
        <begin position="351"/>
        <end position="368"/>
    </location>
</feature>
<keyword evidence="9" id="KW-1185">Reference proteome</keyword>
<evidence type="ECO:0000256" key="1">
    <source>
        <dbReference type="ARBA" id="ARBA00004123"/>
    </source>
</evidence>
<dbReference type="PANTHER" id="PTHR31845">
    <property type="entry name" value="FINGER DOMAIN PROTEIN, PUTATIVE-RELATED"/>
    <property type="match status" value="1"/>
</dbReference>
<dbReference type="Gene3D" id="4.10.240.10">
    <property type="entry name" value="Zn(2)-C6 fungal-type DNA-binding domain"/>
    <property type="match status" value="1"/>
</dbReference>
<dbReference type="EMBL" id="OOIP01000016">
    <property type="protein sequence ID" value="SPO39751.1"/>
    <property type="molecule type" value="Genomic_DNA"/>
</dbReference>
<keyword evidence="4" id="KW-0804">Transcription</keyword>
<evidence type="ECO:0000256" key="3">
    <source>
        <dbReference type="ARBA" id="ARBA00023125"/>
    </source>
</evidence>
<feature type="compositionally biased region" description="Low complexity" evidence="6">
    <location>
        <begin position="105"/>
        <end position="117"/>
    </location>
</feature>
<dbReference type="CDD" id="cd12148">
    <property type="entry name" value="fungal_TF_MHR"/>
    <property type="match status" value="1"/>
</dbReference>
<feature type="compositionally biased region" description="Pro residues" evidence="6">
    <location>
        <begin position="1238"/>
        <end position="1247"/>
    </location>
</feature>
<dbReference type="InterPro" id="IPR051089">
    <property type="entry name" value="prtT"/>
</dbReference>
<reference evidence="8 9" key="1">
    <citation type="submission" date="2018-03" db="EMBL/GenBank/DDBJ databases">
        <authorList>
            <person name="Guldener U."/>
        </authorList>
    </citation>
    <scope>NUCLEOTIDE SEQUENCE [LARGE SCALE GENOMIC DNA]</scope>
    <source>
        <strain evidence="8 9">DAOM196992</strain>
    </source>
</reference>
<feature type="region of interest" description="Disordered" evidence="6">
    <location>
        <begin position="1"/>
        <end position="246"/>
    </location>
</feature>
<feature type="region of interest" description="Disordered" evidence="6">
    <location>
        <begin position="306"/>
        <end position="402"/>
    </location>
</feature>
<gene>
    <name evidence="8" type="ORF">PSFLO_05232</name>
</gene>
<dbReference type="Proteomes" id="UP000323386">
    <property type="component" value="Unassembled WGS sequence"/>
</dbReference>